<organism evidence="1">
    <name type="scientific">Loa loa</name>
    <name type="common">Eye worm</name>
    <name type="synonym">Filaria loa</name>
    <dbReference type="NCBI Taxonomy" id="7209"/>
    <lineage>
        <taxon>Eukaryota</taxon>
        <taxon>Metazoa</taxon>
        <taxon>Ecdysozoa</taxon>
        <taxon>Nematoda</taxon>
        <taxon>Chromadorea</taxon>
        <taxon>Rhabditida</taxon>
        <taxon>Spirurina</taxon>
        <taxon>Spiruromorpha</taxon>
        <taxon>Filarioidea</taxon>
        <taxon>Onchocercidae</taxon>
        <taxon>Loa</taxon>
    </lineage>
</organism>
<dbReference type="InParanoid" id="A0A1S0TFS4"/>
<dbReference type="KEGG" id="loa:LOAG_15419"/>
<protein>
    <submittedName>
        <fullName evidence="1">Uncharacterized protein</fullName>
    </submittedName>
</protein>
<evidence type="ECO:0000313" key="1">
    <source>
        <dbReference type="EMBL" id="EFO13111.1"/>
    </source>
</evidence>
<dbReference type="GeneID" id="9952910"/>
<dbReference type="AlphaFoldDB" id="A0A1S0TFS4"/>
<accession>A0A1S0TFS4</accession>
<dbReference type="EMBL" id="JH714004">
    <property type="protein sequence ID" value="EFO13111.1"/>
    <property type="molecule type" value="Genomic_DNA"/>
</dbReference>
<reference evidence="1" key="1">
    <citation type="submission" date="2012-04" db="EMBL/GenBank/DDBJ databases">
        <title>The Genome Sequence of Loa loa.</title>
        <authorList>
            <consortium name="The Broad Institute Genome Sequencing Platform"/>
            <consortium name="Broad Institute Genome Sequencing Center for Infectious Disease"/>
            <person name="Nutman T.B."/>
            <person name="Fink D.L."/>
            <person name="Russ C."/>
            <person name="Young S."/>
            <person name="Zeng Q."/>
            <person name="Gargeya S."/>
            <person name="Alvarado L."/>
            <person name="Berlin A."/>
            <person name="Chapman S.B."/>
            <person name="Chen Z."/>
            <person name="Freedman E."/>
            <person name="Gellesch M."/>
            <person name="Goldberg J."/>
            <person name="Griggs A."/>
            <person name="Gujja S."/>
            <person name="Heilman E.R."/>
            <person name="Heiman D."/>
            <person name="Howarth C."/>
            <person name="Mehta T."/>
            <person name="Neiman D."/>
            <person name="Pearson M."/>
            <person name="Roberts A."/>
            <person name="Saif S."/>
            <person name="Shea T."/>
            <person name="Shenoy N."/>
            <person name="Sisk P."/>
            <person name="Stolte C."/>
            <person name="Sykes S."/>
            <person name="White J."/>
            <person name="Yandava C."/>
            <person name="Haas B."/>
            <person name="Henn M.R."/>
            <person name="Nusbaum C."/>
            <person name="Birren B."/>
        </authorList>
    </citation>
    <scope>NUCLEOTIDE SEQUENCE [LARGE SCALE GENOMIC DNA]</scope>
</reference>
<gene>
    <name evidence="1" type="ORF">LOAG_15419</name>
</gene>
<name>A0A1S0TFS4_LOALO</name>
<proteinExistence type="predicted"/>
<sequence>MQIIIVLLCDAGSGVDEQQSRLLISRLLLAWEVLESKKDMIARSELISIWSSTELMGEYRYDRCKNKYAVDMGDSNSDRMELRHFVQQLTFFEAAVAHG</sequence>
<dbReference type="RefSeq" id="XP_003150958.1">
    <property type="nucleotide sequence ID" value="XM_003150910.1"/>
</dbReference>
<dbReference type="CTD" id="9952910"/>